<evidence type="ECO:0000313" key="3">
    <source>
        <dbReference type="WormBase" id="Y40A1A.3"/>
    </source>
</evidence>
<keyword evidence="2" id="KW-1185">Reference proteome</keyword>
<dbReference type="PaxDb" id="6239-Y40A1A.3"/>
<organism evidence="1 2">
    <name type="scientific">Caenorhabditis elegans</name>
    <dbReference type="NCBI Taxonomy" id="6239"/>
    <lineage>
        <taxon>Eukaryota</taxon>
        <taxon>Metazoa</taxon>
        <taxon>Ecdysozoa</taxon>
        <taxon>Nematoda</taxon>
        <taxon>Chromadorea</taxon>
        <taxon>Rhabditida</taxon>
        <taxon>Rhabditina</taxon>
        <taxon>Rhabditomorpha</taxon>
        <taxon>Rhabditoidea</taxon>
        <taxon>Rhabditidae</taxon>
        <taxon>Peloderinae</taxon>
        <taxon>Caenorhabditis</taxon>
    </lineage>
</organism>
<dbReference type="UCSC" id="Y40A1A.3">
    <property type="organism name" value="c. elegans"/>
</dbReference>
<name>Q86N74_CAEEL</name>
<evidence type="ECO:0000313" key="1">
    <source>
        <dbReference type="EMBL" id="CCD71652.1"/>
    </source>
</evidence>
<dbReference type="SMR" id="Q86N74"/>
<accession>Q86N74</accession>
<proteinExistence type="predicted"/>
<protein>
    <submittedName>
        <fullName evidence="1">DUF5678 domain-containing protein</fullName>
    </submittedName>
</protein>
<dbReference type="WormBase" id="Y40A1A.3">
    <property type="protein sequence ID" value="CE35799"/>
    <property type="gene ID" value="WBGene00021485"/>
</dbReference>
<gene>
    <name evidence="1" type="ORF">CELE_Y40A1A.3</name>
    <name evidence="1 3" type="ORF">Y40A1A.3</name>
</gene>
<dbReference type="AGR" id="WB:WBGene00021485"/>
<dbReference type="AlphaFoldDB" id="Q86N74"/>
<dbReference type="Proteomes" id="UP000001940">
    <property type="component" value="Chromosome X"/>
</dbReference>
<dbReference type="EMBL" id="BX284606">
    <property type="protein sequence ID" value="CCD71652.1"/>
    <property type="molecule type" value="Genomic_DNA"/>
</dbReference>
<dbReference type="Bgee" id="WBGene00021485">
    <property type="expression patterns" value="Expressed in pharyngeal muscle cell (C elegans) and 3 other cell types or tissues"/>
</dbReference>
<sequence length="88" mass="10335">MKMMPKLKTYSGQWEEILREREQRYAHGIDEEQLLALQERTPPHGNLSAAGIMRVQRDAAAKRGVPMRPDYGVLKQRLREIYPVYETH</sequence>
<dbReference type="HOGENOM" id="CLU_2471112_0_0_1"/>
<dbReference type="InParanoid" id="Q86N74"/>
<reference evidence="1 2" key="1">
    <citation type="journal article" date="1998" name="Science">
        <title>Genome sequence of the nematode C. elegans: a platform for investigating biology.</title>
        <authorList>
            <consortium name="The C. elegans sequencing consortium"/>
            <person name="Sulson J.E."/>
            <person name="Waterston R."/>
        </authorList>
    </citation>
    <scope>NUCLEOTIDE SEQUENCE [LARGE SCALE GENOMIC DNA]</scope>
    <source>
        <strain evidence="1 2">Bristol N2</strain>
    </source>
</reference>
<evidence type="ECO:0000313" key="2">
    <source>
        <dbReference type="Proteomes" id="UP000001940"/>
    </source>
</evidence>